<reference evidence="1 2" key="1">
    <citation type="submission" date="2024-11" db="EMBL/GenBank/DDBJ databases">
        <authorList>
            <person name="Heng Y.C."/>
            <person name="Lim A.C.H."/>
            <person name="Lee J.K.Y."/>
            <person name="Kittelmann S."/>
        </authorList>
    </citation>
    <scope>NUCLEOTIDE SEQUENCE [LARGE SCALE GENOMIC DNA]</scope>
    <source>
        <strain evidence="1 2">WILCCON 0185</strain>
    </source>
</reference>
<dbReference type="SUPFAM" id="SSF56784">
    <property type="entry name" value="HAD-like"/>
    <property type="match status" value="1"/>
</dbReference>
<dbReference type="InterPro" id="IPR041492">
    <property type="entry name" value="HAD_2"/>
</dbReference>
<gene>
    <name evidence="1" type="ORF">ACJDUG_14370</name>
</gene>
<keyword evidence="1" id="KW-0378">Hydrolase</keyword>
<dbReference type="NCBIfam" id="TIGR01509">
    <property type="entry name" value="HAD-SF-IA-v3"/>
    <property type="match status" value="1"/>
</dbReference>
<dbReference type="GO" id="GO:0016787">
    <property type="term" value="F:hydrolase activity"/>
    <property type="evidence" value="ECO:0007669"/>
    <property type="project" value="UniProtKB-KW"/>
</dbReference>
<dbReference type="Pfam" id="PF13419">
    <property type="entry name" value="HAD_2"/>
    <property type="match status" value="1"/>
</dbReference>
<dbReference type="PANTHER" id="PTHR18901">
    <property type="entry name" value="2-DEOXYGLUCOSE-6-PHOSPHATE PHOSPHATASE 2"/>
    <property type="match status" value="1"/>
</dbReference>
<dbReference type="CDD" id="cd07505">
    <property type="entry name" value="HAD_BPGM-like"/>
    <property type="match status" value="1"/>
</dbReference>
<keyword evidence="2" id="KW-1185">Reference proteome</keyword>
<name>A0ABW8T6X8_9CLOT</name>
<dbReference type="InterPro" id="IPR006439">
    <property type="entry name" value="HAD-SF_hydro_IA"/>
</dbReference>
<evidence type="ECO:0000313" key="1">
    <source>
        <dbReference type="EMBL" id="MFL0248142.1"/>
    </source>
</evidence>
<dbReference type="PANTHER" id="PTHR18901:SF38">
    <property type="entry name" value="PSEUDOURIDINE-5'-PHOSPHATASE"/>
    <property type="match status" value="1"/>
</dbReference>
<organism evidence="1 2">
    <name type="scientific">Candidatus Clostridium stratigraminis</name>
    <dbReference type="NCBI Taxonomy" id="3381661"/>
    <lineage>
        <taxon>Bacteria</taxon>
        <taxon>Bacillati</taxon>
        <taxon>Bacillota</taxon>
        <taxon>Clostridia</taxon>
        <taxon>Eubacteriales</taxon>
        <taxon>Clostridiaceae</taxon>
        <taxon>Clostridium</taxon>
    </lineage>
</organism>
<dbReference type="RefSeq" id="WP_406770573.1">
    <property type="nucleotide sequence ID" value="NZ_JBJHZZ010000013.1"/>
</dbReference>
<dbReference type="SFLD" id="SFLDS00003">
    <property type="entry name" value="Haloacid_Dehalogenase"/>
    <property type="match status" value="1"/>
</dbReference>
<dbReference type="Gene3D" id="1.10.150.240">
    <property type="entry name" value="Putative phosphatase, domain 2"/>
    <property type="match status" value="1"/>
</dbReference>
<evidence type="ECO:0000313" key="2">
    <source>
        <dbReference type="Proteomes" id="UP001623591"/>
    </source>
</evidence>
<comment type="caution">
    <text evidence="1">The sequence shown here is derived from an EMBL/GenBank/DDBJ whole genome shotgun (WGS) entry which is preliminary data.</text>
</comment>
<protein>
    <submittedName>
        <fullName evidence="1">HAD family hydrolase</fullName>
    </submittedName>
</protein>
<dbReference type="PRINTS" id="PR00413">
    <property type="entry name" value="HADHALOGNASE"/>
</dbReference>
<dbReference type="Gene3D" id="3.40.50.1000">
    <property type="entry name" value="HAD superfamily/HAD-like"/>
    <property type="match status" value="1"/>
</dbReference>
<accession>A0ABW8T6X8</accession>
<dbReference type="InterPro" id="IPR023214">
    <property type="entry name" value="HAD_sf"/>
</dbReference>
<dbReference type="EMBL" id="JBJHZZ010000013">
    <property type="protein sequence ID" value="MFL0248142.1"/>
    <property type="molecule type" value="Genomic_DNA"/>
</dbReference>
<sequence>MLKDIRAAIFDLDGTLIDSMWLWEKVDIDFLSKRGYELPMDLKENIEHLSFIDTAKYFKERFNLLENIEEIMAEWNSMAFEEYANNVSLKSGAKEYLHHLKLKGIKIALATSNSVPLLEAVLKNNGVYGYFDVITTTNEVNRGKNFPDIYLLSAEKLKVKPTDCIVFEDILPAVLGAKMAGMKVVAVHDLYSEYQKNDIIASADYYIYKYEDISIAG</sequence>
<dbReference type="Proteomes" id="UP001623591">
    <property type="component" value="Unassembled WGS sequence"/>
</dbReference>
<dbReference type="SFLD" id="SFLDG01129">
    <property type="entry name" value="C1.5:_HAD__Beta-PGM__Phosphata"/>
    <property type="match status" value="1"/>
</dbReference>
<dbReference type="InterPro" id="IPR023198">
    <property type="entry name" value="PGP-like_dom2"/>
</dbReference>
<proteinExistence type="predicted"/>
<dbReference type="InterPro" id="IPR036412">
    <property type="entry name" value="HAD-like_sf"/>
</dbReference>